<accession>A0A1S6HQW6</accession>
<dbReference type="KEGG" id="spsw:Sps_02774"/>
<dbReference type="SUPFAM" id="SSF56219">
    <property type="entry name" value="DNase I-like"/>
    <property type="match status" value="1"/>
</dbReference>
<dbReference type="GO" id="GO:0006506">
    <property type="term" value="P:GPI anchor biosynthetic process"/>
    <property type="evidence" value="ECO:0007669"/>
    <property type="project" value="TreeGrafter"/>
</dbReference>
<feature type="domain" description="Endonuclease/exonuclease/phosphatase" evidence="1">
    <location>
        <begin position="16"/>
        <end position="327"/>
    </location>
</feature>
<evidence type="ECO:0000313" key="3">
    <source>
        <dbReference type="Proteomes" id="UP000189545"/>
    </source>
</evidence>
<dbReference type="InterPro" id="IPR036691">
    <property type="entry name" value="Endo/exonu/phosph_ase_sf"/>
</dbReference>
<evidence type="ECO:0000259" key="1">
    <source>
        <dbReference type="Pfam" id="PF03372"/>
    </source>
</evidence>
<reference evidence="2 3" key="1">
    <citation type="submission" date="2016-03" db="EMBL/GenBank/DDBJ databases">
        <title>Complete genome sequence of Shewanella psychrophila WP2, a deep sea bacterium isolated from west Pacific sediment.</title>
        <authorList>
            <person name="Xu G."/>
            <person name="Jian H."/>
        </authorList>
    </citation>
    <scope>NUCLEOTIDE SEQUENCE [LARGE SCALE GENOMIC DNA]</scope>
    <source>
        <strain evidence="2 3">WP2</strain>
    </source>
</reference>
<organism evidence="2 3">
    <name type="scientific">Shewanella psychrophila</name>
    <dbReference type="NCBI Taxonomy" id="225848"/>
    <lineage>
        <taxon>Bacteria</taxon>
        <taxon>Pseudomonadati</taxon>
        <taxon>Pseudomonadota</taxon>
        <taxon>Gammaproteobacteria</taxon>
        <taxon>Alteromonadales</taxon>
        <taxon>Shewanellaceae</taxon>
        <taxon>Shewanella</taxon>
    </lineage>
</organism>
<dbReference type="STRING" id="225848.Sps_02774"/>
<dbReference type="Pfam" id="PF03372">
    <property type="entry name" value="Exo_endo_phos"/>
    <property type="match status" value="1"/>
</dbReference>
<protein>
    <submittedName>
        <fullName evidence="2">Endonuclease/exonuclease/phosphatase family protein</fullName>
    </submittedName>
</protein>
<sequence length="362" mass="40836">MLSTSSDSHYQLKIASFNLFNFIAPPDAFYEFDNIYTQEQWQKKLNWIAKYLKEHQPDVIGFQEVFSPVELEHLTKSCGLDYFTVLDSPQVMDDFIYSKPVVALASRYPIKEAVSVNADKEWATKMGLINQFEFSRKPLRATVELPKLGLCDCYVVHFKSKRPLFDAQEIKLGSDTGSSSKSAASNTGQLLAMEALGQWGSSIQRGSEAVLLRYAMVERRSQTQNPMILMGDFNDTLSDGVLAAITSVDTRIKPQADMGQGAMGDVAHQLGFYRLRDSYDLYQASQYSLSEQARPATHFYFAKGSVLDYILLSSEFDAKNDLSLAEVGRYETYDRHLLNPSFEHDSQSTDHAPVMITLAIRE</sequence>
<keyword evidence="2" id="KW-0540">Nuclease</keyword>
<keyword evidence="2" id="KW-0269">Exonuclease</keyword>
<dbReference type="Proteomes" id="UP000189545">
    <property type="component" value="Chromosome"/>
</dbReference>
<dbReference type="GO" id="GO:0004519">
    <property type="term" value="F:endonuclease activity"/>
    <property type="evidence" value="ECO:0007669"/>
    <property type="project" value="UniProtKB-KW"/>
</dbReference>
<dbReference type="AlphaFoldDB" id="A0A1S6HQW6"/>
<dbReference type="GO" id="GO:0016020">
    <property type="term" value="C:membrane"/>
    <property type="evidence" value="ECO:0007669"/>
    <property type="project" value="GOC"/>
</dbReference>
<dbReference type="PANTHER" id="PTHR14859:SF15">
    <property type="entry name" value="ENDONUCLEASE_EXONUCLEASE_PHOSPHATASE DOMAIN-CONTAINING PROTEIN"/>
    <property type="match status" value="1"/>
</dbReference>
<keyword evidence="2" id="KW-0255">Endonuclease</keyword>
<proteinExistence type="predicted"/>
<dbReference type="InterPro" id="IPR051916">
    <property type="entry name" value="GPI-anchor_lipid_remodeler"/>
</dbReference>
<keyword evidence="3" id="KW-1185">Reference proteome</keyword>
<dbReference type="InterPro" id="IPR005135">
    <property type="entry name" value="Endo/exonuclease/phosphatase"/>
</dbReference>
<name>A0A1S6HQW6_9GAMM</name>
<keyword evidence="2" id="KW-0378">Hydrolase</keyword>
<dbReference type="OrthoDB" id="833328at2"/>
<dbReference type="Gene3D" id="3.60.10.10">
    <property type="entry name" value="Endonuclease/exonuclease/phosphatase"/>
    <property type="match status" value="1"/>
</dbReference>
<evidence type="ECO:0000313" key="2">
    <source>
        <dbReference type="EMBL" id="AQS37926.1"/>
    </source>
</evidence>
<dbReference type="EMBL" id="CP014782">
    <property type="protein sequence ID" value="AQS37926.1"/>
    <property type="molecule type" value="Genomic_DNA"/>
</dbReference>
<dbReference type="PANTHER" id="PTHR14859">
    <property type="entry name" value="CALCOFLUOR WHITE HYPERSENSITIVE PROTEIN PRECURSOR"/>
    <property type="match status" value="1"/>
</dbReference>
<gene>
    <name evidence="2" type="ORF">Sps_02774</name>
</gene>
<dbReference type="GO" id="GO:0004527">
    <property type="term" value="F:exonuclease activity"/>
    <property type="evidence" value="ECO:0007669"/>
    <property type="project" value="UniProtKB-KW"/>
</dbReference>
<dbReference type="RefSeq" id="WP_077753035.1">
    <property type="nucleotide sequence ID" value="NZ_CP014782.1"/>
</dbReference>